<sequence>MVIQWLIFCLGCILVQAAQKKSGGQGIINIKADLLNLKNAVNTLVKTQTALKDYLQEELASIRDEVSNLRDDVANLRDGESNVRDNVLEIKEDMIELKKQFDDTDVSKGSSQGLCNATLVAAELKQDFNGINAQMNNVLDKCEAVARSNCTTAKYGEVSVSPGVTCLDIQKRRLPEILPSGVYWVTLGNPGVQQLYCDMVTDGGGWTLVWTYTFTDYANFDSFTNAVTPHPSWIDIGYTTANTPVSTSPPLSETQLGALEFAKWGRIGSEFMMKSNINQWVACTPATGSFVNLRSGSLDCRMVKVVASECTTVVPNRIQIHNARGPALYATSDYFFFDTNKQSNWPTHDPCGSGALNHINDVVNPSGSIFLR</sequence>
<accession>A0A8J1UYA6</accession>
<dbReference type="SUPFAM" id="SSF56496">
    <property type="entry name" value="Fibrinogen C-terminal domain-like"/>
    <property type="match status" value="1"/>
</dbReference>
<name>A0A8J1UYA6_OWEFU</name>
<keyword evidence="3" id="KW-0106">Calcium</keyword>
<dbReference type="AlphaFoldDB" id="A0A8J1UYA6"/>
<organism evidence="5 6">
    <name type="scientific">Owenia fusiformis</name>
    <name type="common">Polychaete worm</name>
    <dbReference type="NCBI Taxonomy" id="6347"/>
    <lineage>
        <taxon>Eukaryota</taxon>
        <taxon>Metazoa</taxon>
        <taxon>Spiralia</taxon>
        <taxon>Lophotrochozoa</taxon>
        <taxon>Annelida</taxon>
        <taxon>Polychaeta</taxon>
        <taxon>Sedentaria</taxon>
        <taxon>Canalipalpata</taxon>
        <taxon>Sabellida</taxon>
        <taxon>Oweniida</taxon>
        <taxon>Oweniidae</taxon>
        <taxon>Owenia</taxon>
    </lineage>
</organism>
<dbReference type="PANTHER" id="PTHR16146:SF46">
    <property type="entry name" value="INTELECTIN-1A-RELATED"/>
    <property type="match status" value="1"/>
</dbReference>
<dbReference type="Proteomes" id="UP000749559">
    <property type="component" value="Unassembled WGS sequence"/>
</dbReference>
<dbReference type="GO" id="GO:0005615">
    <property type="term" value="C:extracellular space"/>
    <property type="evidence" value="ECO:0007669"/>
    <property type="project" value="TreeGrafter"/>
</dbReference>
<reference evidence="5" key="1">
    <citation type="submission" date="2022-03" db="EMBL/GenBank/DDBJ databases">
        <authorList>
            <person name="Martin C."/>
        </authorList>
    </citation>
    <scope>NUCLEOTIDE SEQUENCE</scope>
</reference>
<dbReference type="InterPro" id="IPR014716">
    <property type="entry name" value="Fibrinogen_a/b/g_C_1"/>
</dbReference>
<dbReference type="Gene3D" id="3.90.215.10">
    <property type="entry name" value="Gamma Fibrinogen, chain A, domain 1"/>
    <property type="match status" value="1"/>
</dbReference>
<dbReference type="InterPro" id="IPR036056">
    <property type="entry name" value="Fibrinogen-like_C"/>
</dbReference>
<keyword evidence="1" id="KW-0479">Metal-binding</keyword>
<evidence type="ECO:0000256" key="3">
    <source>
        <dbReference type="ARBA" id="ARBA00022837"/>
    </source>
</evidence>
<dbReference type="EMBL" id="CAIIXF020000004">
    <property type="protein sequence ID" value="CAH1782012.1"/>
    <property type="molecule type" value="Genomic_DNA"/>
</dbReference>
<dbReference type="GO" id="GO:0070492">
    <property type="term" value="F:oligosaccharide binding"/>
    <property type="evidence" value="ECO:0007669"/>
    <property type="project" value="TreeGrafter"/>
</dbReference>
<evidence type="ECO:0000256" key="4">
    <source>
        <dbReference type="ARBA" id="ARBA00023157"/>
    </source>
</evidence>
<evidence type="ECO:0000256" key="2">
    <source>
        <dbReference type="ARBA" id="ARBA00022734"/>
    </source>
</evidence>
<gene>
    <name evidence="5" type="ORF">OFUS_LOCUS8502</name>
</gene>
<proteinExistence type="predicted"/>
<dbReference type="PANTHER" id="PTHR16146">
    <property type="entry name" value="INTELECTIN"/>
    <property type="match status" value="1"/>
</dbReference>
<keyword evidence="6" id="KW-1185">Reference proteome</keyword>
<evidence type="ECO:0000313" key="6">
    <source>
        <dbReference type="Proteomes" id="UP000749559"/>
    </source>
</evidence>
<dbReference type="Gene3D" id="1.20.5.170">
    <property type="match status" value="1"/>
</dbReference>
<dbReference type="OrthoDB" id="6161093at2759"/>
<evidence type="ECO:0000313" key="5">
    <source>
        <dbReference type="EMBL" id="CAH1782012.1"/>
    </source>
</evidence>
<protein>
    <submittedName>
        <fullName evidence="5">Uncharacterized protein</fullName>
    </submittedName>
</protein>
<keyword evidence="2" id="KW-0430">Lectin</keyword>
<dbReference type="GO" id="GO:0046872">
    <property type="term" value="F:metal ion binding"/>
    <property type="evidence" value="ECO:0007669"/>
    <property type="project" value="UniProtKB-KW"/>
</dbReference>
<evidence type="ECO:0000256" key="1">
    <source>
        <dbReference type="ARBA" id="ARBA00022723"/>
    </source>
</evidence>
<comment type="caution">
    <text evidence="5">The sequence shown here is derived from an EMBL/GenBank/DDBJ whole genome shotgun (WGS) entry which is preliminary data.</text>
</comment>
<keyword evidence="4" id="KW-1015">Disulfide bond</keyword>
<dbReference type="NCBIfam" id="NF040941">
    <property type="entry name" value="GGGWT_bact"/>
    <property type="match status" value="1"/>
</dbReference>